<reference evidence="1" key="1">
    <citation type="submission" date="2023-10" db="EMBL/GenBank/DDBJ databases">
        <authorList>
            <person name="Rodriguez Cubillos JULIANA M."/>
            <person name="De Vega J."/>
        </authorList>
    </citation>
    <scope>NUCLEOTIDE SEQUENCE</scope>
</reference>
<evidence type="ECO:0000313" key="1">
    <source>
        <dbReference type="EMBL" id="CAJ2672287.1"/>
    </source>
</evidence>
<comment type="caution">
    <text evidence="1">The sequence shown here is derived from an EMBL/GenBank/DDBJ whole genome shotgun (WGS) entry which is preliminary data.</text>
</comment>
<evidence type="ECO:0000313" key="2">
    <source>
        <dbReference type="Proteomes" id="UP001177021"/>
    </source>
</evidence>
<name>A0ACB0LYU4_TRIPR</name>
<protein>
    <submittedName>
        <fullName evidence="1">Uncharacterized protein</fullName>
    </submittedName>
</protein>
<gene>
    <name evidence="1" type="ORF">MILVUS5_LOCUS35939</name>
</gene>
<accession>A0ACB0LYU4</accession>
<dbReference type="EMBL" id="CASHSV030000615">
    <property type="protein sequence ID" value="CAJ2672287.1"/>
    <property type="molecule type" value="Genomic_DNA"/>
</dbReference>
<dbReference type="Proteomes" id="UP001177021">
    <property type="component" value="Unassembled WGS sequence"/>
</dbReference>
<sequence length="107" mass="12194">MAYDSATEVYMASFDRSKPPGEVALREAHEQAVQKAMAAFNASAVGVGTARKKYDGLLQKFLKKAFEDYKRNAFTEADVNWKSQFYLLYLNVFFLASIFQRQTSPVY</sequence>
<organism evidence="1 2">
    <name type="scientific">Trifolium pratense</name>
    <name type="common">Red clover</name>
    <dbReference type="NCBI Taxonomy" id="57577"/>
    <lineage>
        <taxon>Eukaryota</taxon>
        <taxon>Viridiplantae</taxon>
        <taxon>Streptophyta</taxon>
        <taxon>Embryophyta</taxon>
        <taxon>Tracheophyta</taxon>
        <taxon>Spermatophyta</taxon>
        <taxon>Magnoliopsida</taxon>
        <taxon>eudicotyledons</taxon>
        <taxon>Gunneridae</taxon>
        <taxon>Pentapetalae</taxon>
        <taxon>rosids</taxon>
        <taxon>fabids</taxon>
        <taxon>Fabales</taxon>
        <taxon>Fabaceae</taxon>
        <taxon>Papilionoideae</taxon>
        <taxon>50 kb inversion clade</taxon>
        <taxon>NPAAA clade</taxon>
        <taxon>Hologalegina</taxon>
        <taxon>IRL clade</taxon>
        <taxon>Trifolieae</taxon>
        <taxon>Trifolium</taxon>
    </lineage>
</organism>
<proteinExistence type="predicted"/>
<keyword evidence="2" id="KW-1185">Reference proteome</keyword>